<sequence>TLKTEDDEILSKIEKDMLITGEYFIHSRELMSSLQRQSARPK</sequence>
<organism evidence="1">
    <name type="scientific">marine sediment metagenome</name>
    <dbReference type="NCBI Taxonomy" id="412755"/>
    <lineage>
        <taxon>unclassified sequences</taxon>
        <taxon>metagenomes</taxon>
        <taxon>ecological metagenomes</taxon>
    </lineage>
</organism>
<feature type="non-terminal residue" evidence="1">
    <location>
        <position position="1"/>
    </location>
</feature>
<name>X1S0N1_9ZZZZ</name>
<protein>
    <submittedName>
        <fullName evidence="1">Uncharacterized protein</fullName>
    </submittedName>
</protein>
<dbReference type="EMBL" id="BARV01045889">
    <property type="protein sequence ID" value="GAI61349.1"/>
    <property type="molecule type" value="Genomic_DNA"/>
</dbReference>
<dbReference type="AlphaFoldDB" id="X1S0N1"/>
<proteinExistence type="predicted"/>
<gene>
    <name evidence="1" type="ORF">S06H3_66890</name>
</gene>
<comment type="caution">
    <text evidence="1">The sequence shown here is derived from an EMBL/GenBank/DDBJ whole genome shotgun (WGS) entry which is preliminary data.</text>
</comment>
<evidence type="ECO:0000313" key="1">
    <source>
        <dbReference type="EMBL" id="GAI61349.1"/>
    </source>
</evidence>
<reference evidence="1" key="1">
    <citation type="journal article" date="2014" name="Front. Microbiol.">
        <title>High frequency of phylogenetically diverse reductive dehalogenase-homologous genes in deep subseafloor sedimentary metagenomes.</title>
        <authorList>
            <person name="Kawai M."/>
            <person name="Futagami T."/>
            <person name="Toyoda A."/>
            <person name="Takaki Y."/>
            <person name="Nishi S."/>
            <person name="Hori S."/>
            <person name="Arai W."/>
            <person name="Tsubouchi T."/>
            <person name="Morono Y."/>
            <person name="Uchiyama I."/>
            <person name="Ito T."/>
            <person name="Fujiyama A."/>
            <person name="Inagaki F."/>
            <person name="Takami H."/>
        </authorList>
    </citation>
    <scope>NUCLEOTIDE SEQUENCE</scope>
    <source>
        <strain evidence="1">Expedition CK06-06</strain>
    </source>
</reference>
<accession>X1S0N1</accession>
<feature type="non-terminal residue" evidence="1">
    <location>
        <position position="42"/>
    </location>
</feature>